<feature type="signal peptide" evidence="1">
    <location>
        <begin position="1"/>
        <end position="17"/>
    </location>
</feature>
<protein>
    <recommendedName>
        <fullName evidence="4">Adhesin domain-containing protein</fullName>
    </recommendedName>
</protein>
<dbReference type="PANTHER" id="PTHR34094:SF1">
    <property type="entry name" value="PROTEIN FAM185A"/>
    <property type="match status" value="1"/>
</dbReference>
<dbReference type="AlphaFoldDB" id="A0A8J7U2F8"/>
<feature type="chain" id="PRO_5035192455" description="Adhesin domain-containing protein" evidence="1">
    <location>
        <begin position="18"/>
        <end position="373"/>
    </location>
</feature>
<name>A0A8J7U2F8_9BACT</name>
<sequence>MKHVLLICCLSLGLLFAQETKVETFDLAPGLKVDIHNKCGGSITIEGWEQNGAELTINYRGDASDWDTETALDNDGLKIVMRCRGNSDGSAKVHLKVPTLQDVKFYTSGGDIDLTGLEGQFKGKTMGGDITLKKLTGHTQISTMGGDIRVEASELDGKVKTMGGDIRFKDVLGKVDGSTMGGNVVYDNVRTGLNANSVGTPEDVVKVSTMGGEIRVEDAPLGAKLSTMGGEIEVVKAGKFVSAKTMGGDIDIQEIDGWVKATTMGGNVGVKMVGDPSVGRRDVTISSMGGEITLYVPRALSMNFDITLKYSKNSKRDYKINSDFAMDQEESEEWQWFGGKKLRTIRGTGSVNGGEHTIKIETNNGNVNIKAVD</sequence>
<keyword evidence="1" id="KW-0732">Signal</keyword>
<evidence type="ECO:0000256" key="1">
    <source>
        <dbReference type="SAM" id="SignalP"/>
    </source>
</evidence>
<keyword evidence="3" id="KW-1185">Reference proteome</keyword>
<reference evidence="2" key="1">
    <citation type="submission" date="2021-03" db="EMBL/GenBank/DDBJ databases">
        <authorList>
            <person name="Wang G."/>
        </authorList>
    </citation>
    <scope>NUCLEOTIDE SEQUENCE</scope>
    <source>
        <strain evidence="2">KCTC 12899</strain>
    </source>
</reference>
<dbReference type="PANTHER" id="PTHR34094">
    <property type="match status" value="1"/>
</dbReference>
<dbReference type="RefSeq" id="WP_207857046.1">
    <property type="nucleotide sequence ID" value="NZ_JAFREP010000003.1"/>
</dbReference>
<organism evidence="2 3">
    <name type="scientific">Acanthopleuribacter pedis</name>
    <dbReference type="NCBI Taxonomy" id="442870"/>
    <lineage>
        <taxon>Bacteria</taxon>
        <taxon>Pseudomonadati</taxon>
        <taxon>Acidobacteriota</taxon>
        <taxon>Holophagae</taxon>
        <taxon>Acanthopleuribacterales</taxon>
        <taxon>Acanthopleuribacteraceae</taxon>
        <taxon>Acanthopleuribacter</taxon>
    </lineage>
</organism>
<evidence type="ECO:0000313" key="2">
    <source>
        <dbReference type="EMBL" id="MBO1317669.1"/>
    </source>
</evidence>
<dbReference type="Proteomes" id="UP000664417">
    <property type="component" value="Unassembled WGS sequence"/>
</dbReference>
<gene>
    <name evidence="2" type="ORF">J3U88_04285</name>
</gene>
<accession>A0A8J7U2F8</accession>
<comment type="caution">
    <text evidence="2">The sequence shown here is derived from an EMBL/GenBank/DDBJ whole genome shotgun (WGS) entry which is preliminary data.</text>
</comment>
<evidence type="ECO:0000313" key="3">
    <source>
        <dbReference type="Proteomes" id="UP000664417"/>
    </source>
</evidence>
<proteinExistence type="predicted"/>
<dbReference type="EMBL" id="JAFREP010000003">
    <property type="protein sequence ID" value="MBO1317669.1"/>
    <property type="molecule type" value="Genomic_DNA"/>
</dbReference>
<evidence type="ECO:0008006" key="4">
    <source>
        <dbReference type="Google" id="ProtNLM"/>
    </source>
</evidence>